<dbReference type="Pfam" id="PF13749">
    <property type="entry name" value="HATPase_c_4"/>
    <property type="match status" value="1"/>
</dbReference>
<dbReference type="Gene3D" id="3.30.565.60">
    <property type="match status" value="1"/>
</dbReference>
<name>A0A087CMB1_9BIFI</name>
<dbReference type="EMBL" id="JGZK01000017">
    <property type="protein sequence ID" value="KFI84411.1"/>
    <property type="molecule type" value="Genomic_DNA"/>
</dbReference>
<dbReference type="OrthoDB" id="9805115at2"/>
<evidence type="ECO:0000259" key="1">
    <source>
        <dbReference type="Pfam" id="PF04326"/>
    </source>
</evidence>
<dbReference type="STRING" id="1437610.BREU_1181"/>
<dbReference type="RefSeq" id="WP_044089854.1">
    <property type="nucleotide sequence ID" value="NZ_JDUW01000015.1"/>
</dbReference>
<dbReference type="PANTHER" id="PTHR30595">
    <property type="entry name" value="GLPR-RELATED TRANSCRIPTIONAL REPRESSOR"/>
    <property type="match status" value="1"/>
</dbReference>
<dbReference type="eggNOG" id="COG2865">
    <property type="taxonomic scope" value="Bacteria"/>
</dbReference>
<evidence type="ECO:0000313" key="2">
    <source>
        <dbReference type="EMBL" id="KFI84411.1"/>
    </source>
</evidence>
<protein>
    <submittedName>
        <fullName evidence="2">Putative transcriptional regulator</fullName>
    </submittedName>
</protein>
<comment type="caution">
    <text evidence="2">The sequence shown here is derived from an EMBL/GenBank/DDBJ whole genome shotgun (WGS) entry which is preliminary data.</text>
</comment>
<gene>
    <name evidence="2" type="ORF">BREU_1181</name>
</gene>
<feature type="domain" description="Schlafen AlbA-2" evidence="1">
    <location>
        <begin position="6"/>
        <end position="122"/>
    </location>
</feature>
<reference evidence="2 3" key="1">
    <citation type="submission" date="2014-03" db="EMBL/GenBank/DDBJ databases">
        <title>Genomics of Bifidobacteria.</title>
        <authorList>
            <person name="Ventura M."/>
            <person name="Milani C."/>
            <person name="Lugli G.A."/>
        </authorList>
    </citation>
    <scope>NUCLEOTIDE SEQUENCE [LARGE SCALE GENOMIC DNA]</scope>
    <source>
        <strain evidence="2 3">DSM 23975</strain>
    </source>
</reference>
<organism evidence="2 3">
    <name type="scientific">Bifidobacterium reuteri DSM 23975</name>
    <dbReference type="NCBI Taxonomy" id="1437610"/>
    <lineage>
        <taxon>Bacteria</taxon>
        <taxon>Bacillati</taxon>
        <taxon>Actinomycetota</taxon>
        <taxon>Actinomycetes</taxon>
        <taxon>Bifidobacteriales</taxon>
        <taxon>Bifidobacteriaceae</taxon>
        <taxon>Bifidobacterium</taxon>
    </lineage>
</organism>
<dbReference type="Proteomes" id="UP000028984">
    <property type="component" value="Unassembled WGS sequence"/>
</dbReference>
<proteinExistence type="predicted"/>
<sequence length="455" mass="49687">MEKLIEGPHLEFKRTWVDGAKRSAIAFANTDGGTIYLGVEDDGTVIGINDIDETMRRATQAISDGIRPDVMSFVSIDVETMQSMPIVAVHVQRGAHRPYYLADKGIRPAGVYIRSGAASIPASESSIIDMIRQTAGDSFEDAISLNQELTFIAAQQAFADAALSFTPQAQRTLGLVNADGVYTNLAWLLSDQCDASIKAAVFADEVKEVFLNRQEFTGSLITQFNQVNEFIARHNAVRSHTGEAMRRVDSYDYSPLVLREALLNLIVHRDYGLSGPALISVFSNHMEFLNLGGLPANFTRADMMNGISSQRNPKLANVFYRLNLVEAYGTGIRRIVGDYKNCATQPSFDISDHAFRLVLPKHQQTPFPSAQSSLPYSGTPSVNSASEAALPIRQQRILDYAKEHGSITRKQAQSVIGASQSTAAKTINALVNGQLLIRTGSGPQTKYQPATESSH</sequence>
<evidence type="ECO:0000313" key="3">
    <source>
        <dbReference type="Proteomes" id="UP000028984"/>
    </source>
</evidence>
<dbReference type="PANTHER" id="PTHR30595:SF6">
    <property type="entry name" value="SCHLAFEN ALBA-2 DOMAIN-CONTAINING PROTEIN"/>
    <property type="match status" value="1"/>
</dbReference>
<dbReference type="Gene3D" id="3.30.950.30">
    <property type="entry name" value="Schlafen, AAA domain"/>
    <property type="match status" value="1"/>
</dbReference>
<dbReference type="InterPro" id="IPR007421">
    <property type="entry name" value="Schlafen_AlbA_2_dom"/>
</dbReference>
<dbReference type="Pfam" id="PF04326">
    <property type="entry name" value="SLFN_AlbA_2"/>
    <property type="match status" value="1"/>
</dbReference>
<keyword evidence="3" id="KW-1185">Reference proteome</keyword>
<dbReference type="InterPro" id="IPR038461">
    <property type="entry name" value="Schlafen_AlbA_2_dom_sf"/>
</dbReference>
<dbReference type="InterPro" id="IPR036388">
    <property type="entry name" value="WH-like_DNA-bd_sf"/>
</dbReference>
<accession>A0A087CMB1</accession>
<dbReference type="AlphaFoldDB" id="A0A087CMB1"/>
<dbReference type="Gene3D" id="1.10.10.10">
    <property type="entry name" value="Winged helix-like DNA-binding domain superfamily/Winged helix DNA-binding domain"/>
    <property type="match status" value="1"/>
</dbReference>
<dbReference type="InterPro" id="IPR038475">
    <property type="entry name" value="RecG_C_sf"/>
</dbReference>